<dbReference type="PANTHER" id="PTHR44279:SF2">
    <property type="entry name" value="HYDROXYSTEROID (11-BETA) DEHYDROGENASE 1-LIKE B-RELATED"/>
    <property type="match status" value="1"/>
</dbReference>
<dbReference type="InterPro" id="IPR051253">
    <property type="entry name" value="11-beta-HSD"/>
</dbReference>
<evidence type="ECO:0000313" key="3">
    <source>
        <dbReference type="Proteomes" id="UP000245119"/>
    </source>
</evidence>
<gene>
    <name evidence="2" type="ORF">C0Q70_03194</name>
</gene>
<dbReference type="PROSITE" id="PS00061">
    <property type="entry name" value="ADH_SHORT"/>
    <property type="match status" value="1"/>
</dbReference>
<evidence type="ECO:0000313" key="2">
    <source>
        <dbReference type="EMBL" id="PVD36218.1"/>
    </source>
</evidence>
<dbReference type="OMA" id="FNGDVEH"/>
<dbReference type="Proteomes" id="UP000245119">
    <property type="component" value="Linkage Group LG2"/>
</dbReference>
<dbReference type="OrthoDB" id="1933717at2759"/>
<name>A0A2T7PS25_POMCA</name>
<sequence length="273" mass="29465">MWKKVIAVLIGIVIGYWFIDDFDPDSLKGKRVLVTGASTGIGEQIAYLYARFGASVVVTARRQQQLQQVVARCRELGDPTAIFGYVVADMANLSSTEHVIQDAVQQLGGLDILVLNHIIPHNLGPWTSSAQNLTLLQRLLVVNLQSYVHLTSHALPHLTESNGSIIVMSSLAGKVGIPFVAAYSSTKFALNGFFASLRNELIISDTPVSITLCTIGLVGTENALHYLKEFGSRVSDTMRSASPADVALAVIKGGAQRTREVSTLTCPREPFAS</sequence>
<organism evidence="2 3">
    <name type="scientific">Pomacea canaliculata</name>
    <name type="common">Golden apple snail</name>
    <dbReference type="NCBI Taxonomy" id="400727"/>
    <lineage>
        <taxon>Eukaryota</taxon>
        <taxon>Metazoa</taxon>
        <taxon>Spiralia</taxon>
        <taxon>Lophotrochozoa</taxon>
        <taxon>Mollusca</taxon>
        <taxon>Gastropoda</taxon>
        <taxon>Caenogastropoda</taxon>
        <taxon>Architaenioglossa</taxon>
        <taxon>Ampullarioidea</taxon>
        <taxon>Ampullariidae</taxon>
        <taxon>Pomacea</taxon>
    </lineage>
</organism>
<dbReference type="Gene3D" id="3.40.50.720">
    <property type="entry name" value="NAD(P)-binding Rossmann-like Domain"/>
    <property type="match status" value="1"/>
</dbReference>
<dbReference type="PRINTS" id="PR00081">
    <property type="entry name" value="GDHRDH"/>
</dbReference>
<dbReference type="InterPro" id="IPR020904">
    <property type="entry name" value="Sc_DH/Rdtase_CS"/>
</dbReference>
<evidence type="ECO:0000256" key="1">
    <source>
        <dbReference type="ARBA" id="ARBA00023002"/>
    </source>
</evidence>
<dbReference type="SUPFAM" id="SSF51735">
    <property type="entry name" value="NAD(P)-binding Rossmann-fold domains"/>
    <property type="match status" value="1"/>
</dbReference>
<dbReference type="PANTHER" id="PTHR44279">
    <property type="entry name" value="HYDROXYSTEROID (11-BETA) DEHYDROGENASE 1-LIKE B-RELATED"/>
    <property type="match status" value="1"/>
</dbReference>
<proteinExistence type="predicted"/>
<evidence type="ECO:0008006" key="4">
    <source>
        <dbReference type="Google" id="ProtNLM"/>
    </source>
</evidence>
<dbReference type="InterPro" id="IPR036291">
    <property type="entry name" value="NAD(P)-bd_dom_sf"/>
</dbReference>
<dbReference type="SMR" id="A0A2T7PS25"/>
<accession>A0A2T7PS25</accession>
<dbReference type="Pfam" id="PF00106">
    <property type="entry name" value="adh_short"/>
    <property type="match status" value="1"/>
</dbReference>
<dbReference type="EMBL" id="PZQS01000002">
    <property type="protein sequence ID" value="PVD36218.1"/>
    <property type="molecule type" value="Genomic_DNA"/>
</dbReference>
<protein>
    <recommendedName>
        <fullName evidence="4">Hydroxysteroid 11-beta-dehydrogenase 1-like protein</fullName>
    </recommendedName>
</protein>
<comment type="caution">
    <text evidence="2">The sequence shown here is derived from an EMBL/GenBank/DDBJ whole genome shotgun (WGS) entry which is preliminary data.</text>
</comment>
<dbReference type="InterPro" id="IPR002347">
    <property type="entry name" value="SDR_fam"/>
</dbReference>
<keyword evidence="3" id="KW-1185">Reference proteome</keyword>
<dbReference type="STRING" id="400727.A0A2T7PS25"/>
<dbReference type="AlphaFoldDB" id="A0A2T7PS25"/>
<keyword evidence="1" id="KW-0560">Oxidoreductase</keyword>
<dbReference type="GO" id="GO:0016491">
    <property type="term" value="F:oxidoreductase activity"/>
    <property type="evidence" value="ECO:0007669"/>
    <property type="project" value="UniProtKB-KW"/>
</dbReference>
<reference evidence="2 3" key="1">
    <citation type="submission" date="2018-04" db="EMBL/GenBank/DDBJ databases">
        <title>The genome of golden apple snail Pomacea canaliculata provides insight into stress tolerance and invasive adaptation.</title>
        <authorList>
            <person name="Liu C."/>
            <person name="Liu B."/>
            <person name="Ren Y."/>
            <person name="Zhang Y."/>
            <person name="Wang H."/>
            <person name="Li S."/>
            <person name="Jiang F."/>
            <person name="Yin L."/>
            <person name="Zhang G."/>
            <person name="Qian W."/>
            <person name="Fan W."/>
        </authorList>
    </citation>
    <scope>NUCLEOTIDE SEQUENCE [LARGE SCALE GENOMIC DNA]</scope>
    <source>
        <strain evidence="2">SZHN2017</strain>
        <tissue evidence="2">Muscle</tissue>
    </source>
</reference>